<feature type="region of interest" description="Disordered" evidence="1">
    <location>
        <begin position="19"/>
        <end position="136"/>
    </location>
</feature>
<dbReference type="RefSeq" id="WP_272006977.1">
    <property type="nucleotide sequence ID" value="NZ_JAQNDN010000022.1"/>
</dbReference>
<dbReference type="Proteomes" id="UP001217838">
    <property type="component" value="Unassembled WGS sequence"/>
</dbReference>
<dbReference type="PROSITE" id="PS51257">
    <property type="entry name" value="PROKAR_LIPOPROTEIN"/>
    <property type="match status" value="1"/>
</dbReference>
<accession>A0ABT5BJ73</accession>
<evidence type="ECO:0000313" key="3">
    <source>
        <dbReference type="EMBL" id="MDC0673645.1"/>
    </source>
</evidence>
<feature type="compositionally biased region" description="Low complexity" evidence="1">
    <location>
        <begin position="29"/>
        <end position="42"/>
    </location>
</feature>
<comment type="caution">
    <text evidence="3">The sequence shown here is derived from an EMBL/GenBank/DDBJ whole genome shotgun (WGS) entry which is preliminary data.</text>
</comment>
<evidence type="ECO:0000256" key="1">
    <source>
        <dbReference type="SAM" id="MobiDB-lite"/>
    </source>
</evidence>
<protein>
    <submittedName>
        <fullName evidence="3">Uncharacterized protein</fullName>
    </submittedName>
</protein>
<feature type="compositionally biased region" description="Polar residues" evidence="1">
    <location>
        <begin position="19"/>
        <end position="28"/>
    </location>
</feature>
<proteinExistence type="predicted"/>
<sequence>MRLRSLLLISTIGLGCSTAASQGESIGNSTATAGGTDTGTSDPSGMTNPGGSTDSPTTGASGPTPDTSTTELSDTTGGPATTSGTMTEATTTIEGTTETGTTETSTTGETTTTTTGDTETDSETGTTTGDTTGPIGGGPCVTDEDCKLHDDCCSCYGIPVDQEDPVCNGLCDQTQCQQIGIDEAKCVLGQCTTEKVDCSSDVLCDSLPPDCPPGKLPGIAGGCWSGACVPAVSCDKVPDCNSCPDELLCVGNQAFGLEHVCLPMPEECGGEASCGCAEEACVEPFGFCAEGGGDVDLTCECPNC</sequence>
<organism evidence="3 4">
    <name type="scientific">Nannocystis radixulma</name>
    <dbReference type="NCBI Taxonomy" id="2995305"/>
    <lineage>
        <taxon>Bacteria</taxon>
        <taxon>Pseudomonadati</taxon>
        <taxon>Myxococcota</taxon>
        <taxon>Polyangia</taxon>
        <taxon>Nannocystales</taxon>
        <taxon>Nannocystaceae</taxon>
        <taxon>Nannocystis</taxon>
    </lineage>
</organism>
<evidence type="ECO:0000256" key="2">
    <source>
        <dbReference type="SAM" id="SignalP"/>
    </source>
</evidence>
<feature type="chain" id="PRO_5045171486" evidence="2">
    <location>
        <begin position="23"/>
        <end position="304"/>
    </location>
</feature>
<keyword evidence="4" id="KW-1185">Reference proteome</keyword>
<evidence type="ECO:0000313" key="4">
    <source>
        <dbReference type="Proteomes" id="UP001217838"/>
    </source>
</evidence>
<dbReference type="EMBL" id="JAQNDN010000022">
    <property type="protein sequence ID" value="MDC0673645.1"/>
    <property type="molecule type" value="Genomic_DNA"/>
</dbReference>
<feature type="signal peptide" evidence="2">
    <location>
        <begin position="1"/>
        <end position="22"/>
    </location>
</feature>
<feature type="compositionally biased region" description="Low complexity" evidence="1">
    <location>
        <begin position="81"/>
        <end position="133"/>
    </location>
</feature>
<keyword evidence="2" id="KW-0732">Signal</keyword>
<feature type="compositionally biased region" description="Polar residues" evidence="1">
    <location>
        <begin position="43"/>
        <end position="80"/>
    </location>
</feature>
<reference evidence="3 4" key="1">
    <citation type="submission" date="2022-11" db="EMBL/GenBank/DDBJ databases">
        <title>Minimal conservation of predation-associated metabolite biosynthetic gene clusters underscores biosynthetic potential of Myxococcota including descriptions for ten novel species: Archangium lansinium sp. nov., Myxococcus landrumus sp. nov., Nannocystis bai.</title>
        <authorList>
            <person name="Ahearne A."/>
            <person name="Stevens C."/>
            <person name="Dowd S."/>
        </authorList>
    </citation>
    <scope>NUCLEOTIDE SEQUENCE [LARGE SCALE GENOMIC DNA]</scope>
    <source>
        <strain evidence="3 4">NCELM</strain>
    </source>
</reference>
<gene>
    <name evidence="3" type="ORF">POL58_38225</name>
</gene>
<name>A0ABT5BJ73_9BACT</name>